<dbReference type="AlphaFoldDB" id="A0A9Q3KXY0"/>
<reference evidence="2" key="1">
    <citation type="submission" date="2021-03" db="EMBL/GenBank/DDBJ databases">
        <title>Draft genome sequence of rust myrtle Austropuccinia psidii MF-1, a brazilian biotype.</title>
        <authorList>
            <person name="Quecine M.C."/>
            <person name="Pachon D.M.R."/>
            <person name="Bonatelli M.L."/>
            <person name="Correr F.H."/>
            <person name="Franceschini L.M."/>
            <person name="Leite T.F."/>
            <person name="Margarido G.R.A."/>
            <person name="Almeida C.A."/>
            <person name="Ferrarezi J.A."/>
            <person name="Labate C.A."/>
        </authorList>
    </citation>
    <scope>NUCLEOTIDE SEQUENCE</scope>
    <source>
        <strain evidence="2">MF-1</strain>
    </source>
</reference>
<evidence type="ECO:0000313" key="2">
    <source>
        <dbReference type="EMBL" id="MBW0588646.1"/>
    </source>
</evidence>
<proteinExistence type="predicted"/>
<feature type="non-terminal residue" evidence="2">
    <location>
        <position position="1"/>
    </location>
</feature>
<keyword evidence="3" id="KW-1185">Reference proteome</keyword>
<feature type="compositionally biased region" description="Basic and acidic residues" evidence="1">
    <location>
        <begin position="40"/>
        <end position="52"/>
    </location>
</feature>
<evidence type="ECO:0000256" key="1">
    <source>
        <dbReference type="SAM" id="MobiDB-lite"/>
    </source>
</evidence>
<organism evidence="2 3">
    <name type="scientific">Austropuccinia psidii MF-1</name>
    <dbReference type="NCBI Taxonomy" id="1389203"/>
    <lineage>
        <taxon>Eukaryota</taxon>
        <taxon>Fungi</taxon>
        <taxon>Dikarya</taxon>
        <taxon>Basidiomycota</taxon>
        <taxon>Pucciniomycotina</taxon>
        <taxon>Pucciniomycetes</taxon>
        <taxon>Pucciniales</taxon>
        <taxon>Sphaerophragmiaceae</taxon>
        <taxon>Austropuccinia</taxon>
    </lineage>
</organism>
<feature type="compositionally biased region" description="Polar residues" evidence="1">
    <location>
        <begin position="53"/>
        <end position="67"/>
    </location>
</feature>
<feature type="non-terminal residue" evidence="2">
    <location>
        <position position="78"/>
    </location>
</feature>
<accession>A0A9Q3KXY0</accession>
<comment type="caution">
    <text evidence="2">The sequence shown here is derived from an EMBL/GenBank/DDBJ whole genome shotgun (WGS) entry which is preliminary data.</text>
</comment>
<protein>
    <submittedName>
        <fullName evidence="2">Uncharacterized protein</fullName>
    </submittedName>
</protein>
<dbReference type="Proteomes" id="UP000765509">
    <property type="component" value="Unassembled WGS sequence"/>
</dbReference>
<sequence length="78" mass="8997">KERTPENQTPKDIDLLIATPRTEQKEKEELRRFFFNLIQEGKKNEKSTKESKGSINQVELIQQSTSDLPPLPEDTVEG</sequence>
<gene>
    <name evidence="2" type="ORF">O181_128361</name>
</gene>
<dbReference type="EMBL" id="AVOT02131325">
    <property type="protein sequence ID" value="MBW0588646.1"/>
    <property type="molecule type" value="Genomic_DNA"/>
</dbReference>
<name>A0A9Q3KXY0_9BASI</name>
<evidence type="ECO:0000313" key="3">
    <source>
        <dbReference type="Proteomes" id="UP000765509"/>
    </source>
</evidence>
<feature type="region of interest" description="Disordered" evidence="1">
    <location>
        <begin position="40"/>
        <end position="78"/>
    </location>
</feature>